<feature type="compositionally biased region" description="Basic and acidic residues" evidence="1">
    <location>
        <begin position="450"/>
        <end position="477"/>
    </location>
</feature>
<proteinExistence type="predicted"/>
<sequence length="640" mass="74256">MKYLNNYSENNMNNNTPIPANQEFSFKLEVGRDLNNLCTGNIYKAKVIDKDNTEIVMPSKSYFFVGDKFYVLYNGYQNDDYLNIPSEYRYIKAEHIQRTDYNDETKDFYRLVICDKDGEAYYLSYHKFKISLENILKTSEKIDLKEYYNIQETRGNGPLFKIVSETPDKNTETSAAILLDLYSGQEFGKLSSESLQYGYYTSLEHDGFRLNYSDINKHQINDDGSINLYNISDSLMQEEIENSPVFLIVQNGEYFFTDIQQEESLVTNYNTASSILDAANFIIIKDKPNDDDYIDINMHEKFIFRIVKSNLYKEDNKNYASIILEDKEILLIAKDDNTDIFFDGNSYFEYCNNVEETCKYGEPTSGFAKPFFKIVQKKLDATNMYITMKLDKENHIQTYLSDKQGNHILDLPNTELAEYLSTNLSLNFHQNEIQNTFTEHITYEEESDTTQEHNVLDSKDENAASENSADKTPDTNEHNISNPIIEEDTDDKNAASENSADETPDTNEHNISNPIIEEDTDDKNAASENSADETPDTNEHNISNPTIEENTDTVYFPLSQEHIKIGDVIDDGKYSISFDLTYEELLNFYQAVKENYSYDQVWSAYNNIFKNYGKEQQNNNIYIDENDHIFIDNYDFGLLQ</sequence>
<accession>A0A0F3ND94</accession>
<organism evidence="2 3">
    <name type="scientific">Ehrlichia cf. muris str. EmCRT</name>
    <dbReference type="NCBI Taxonomy" id="1359167"/>
    <lineage>
        <taxon>Bacteria</taxon>
        <taxon>Pseudomonadati</taxon>
        <taxon>Pseudomonadota</taxon>
        <taxon>Alphaproteobacteria</taxon>
        <taxon>Rickettsiales</taxon>
        <taxon>Anaplasmataceae</taxon>
        <taxon>Ehrlichia</taxon>
    </lineage>
</organism>
<protein>
    <submittedName>
        <fullName evidence="2">Uncharacterized protein</fullName>
    </submittedName>
</protein>
<feature type="region of interest" description="Disordered" evidence="1">
    <location>
        <begin position="445"/>
        <end position="549"/>
    </location>
</feature>
<dbReference type="PATRIC" id="fig|1359167.3.peg.597"/>
<reference evidence="2 3" key="1">
    <citation type="submission" date="2015-02" db="EMBL/GenBank/DDBJ databases">
        <title>Genome Sequencing of Rickettsiales.</title>
        <authorList>
            <person name="Daugherty S.C."/>
            <person name="Su Q."/>
            <person name="Abolude K."/>
            <person name="Beier-Sexton M."/>
            <person name="Carlyon J.A."/>
            <person name="Carter R."/>
            <person name="Day N.P."/>
            <person name="Dumler S.J."/>
            <person name="Dyachenko V."/>
            <person name="Godinez A."/>
            <person name="Kurtti T.J."/>
            <person name="Lichay M."/>
            <person name="Mullins K.E."/>
            <person name="Ott S."/>
            <person name="Pappas-Brown V."/>
            <person name="Paris D.H."/>
            <person name="Patel P."/>
            <person name="Richards A.L."/>
            <person name="Sadzewicz L."/>
            <person name="Sears K."/>
            <person name="Seidman D."/>
            <person name="Sengamalay N."/>
            <person name="Stenos J."/>
            <person name="Tallon L.J."/>
            <person name="Vincent G."/>
            <person name="Fraser C.M."/>
            <person name="Munderloh U."/>
            <person name="Dunning-Hotopp J.C."/>
        </authorList>
    </citation>
    <scope>NUCLEOTIDE SEQUENCE [LARGE SCALE GENOMIC DNA]</scope>
    <source>
        <strain evidence="2 3">EmCRT</strain>
    </source>
</reference>
<dbReference type="AlphaFoldDB" id="A0A0F3ND94"/>
<evidence type="ECO:0000313" key="3">
    <source>
        <dbReference type="Proteomes" id="UP000033546"/>
    </source>
</evidence>
<evidence type="ECO:0000256" key="1">
    <source>
        <dbReference type="SAM" id="MobiDB-lite"/>
    </source>
</evidence>
<evidence type="ECO:0000313" key="2">
    <source>
        <dbReference type="EMBL" id="KJV65667.1"/>
    </source>
</evidence>
<dbReference type="EMBL" id="LANU01000002">
    <property type="protein sequence ID" value="KJV65667.1"/>
    <property type="molecule type" value="Genomic_DNA"/>
</dbReference>
<dbReference type="RefSeq" id="WP_052692804.1">
    <property type="nucleotide sequence ID" value="NZ_LANU01000002.1"/>
</dbReference>
<comment type="caution">
    <text evidence="2">The sequence shown here is derived from an EMBL/GenBank/DDBJ whole genome shotgun (WGS) entry which is preliminary data.</text>
</comment>
<name>A0A0F3ND94_9RICK</name>
<gene>
    <name evidence="2" type="ORF">EMUCRT_0617</name>
</gene>
<dbReference type="Proteomes" id="UP000033546">
    <property type="component" value="Unassembled WGS sequence"/>
</dbReference>